<dbReference type="PANTHER" id="PTHR30118">
    <property type="entry name" value="HTH-TYPE TRANSCRIPTIONAL REGULATOR LEUO-RELATED"/>
    <property type="match status" value="1"/>
</dbReference>
<dbReference type="RefSeq" id="WP_027315236.1">
    <property type="nucleotide sequence ID" value="NZ_JACIDC010000005.1"/>
</dbReference>
<keyword evidence="8" id="KW-1185">Reference proteome</keyword>
<dbReference type="PROSITE" id="PS50931">
    <property type="entry name" value="HTH_LYSR"/>
    <property type="match status" value="1"/>
</dbReference>
<dbReference type="CDD" id="cd08417">
    <property type="entry name" value="PBP2_Nitroaromatics_like"/>
    <property type="match status" value="1"/>
</dbReference>
<reference evidence="7 8" key="1">
    <citation type="submission" date="2020-08" db="EMBL/GenBank/DDBJ databases">
        <title>Genomic Encyclopedia of Type Strains, Phase IV (KMG-IV): sequencing the most valuable type-strain genomes for metagenomic binning, comparative biology and taxonomic classification.</title>
        <authorList>
            <person name="Goeker M."/>
        </authorList>
    </citation>
    <scope>NUCLEOTIDE SEQUENCE [LARGE SCALE GENOMIC DNA]</scope>
    <source>
        <strain evidence="7 8">DSM 15743</strain>
    </source>
</reference>
<dbReference type="Proteomes" id="UP000519439">
    <property type="component" value="Unassembled WGS sequence"/>
</dbReference>
<evidence type="ECO:0000256" key="4">
    <source>
        <dbReference type="ARBA" id="ARBA00023125"/>
    </source>
</evidence>
<dbReference type="InterPro" id="IPR037402">
    <property type="entry name" value="YidZ_PBP2"/>
</dbReference>
<evidence type="ECO:0000259" key="6">
    <source>
        <dbReference type="PROSITE" id="PS50931"/>
    </source>
</evidence>
<keyword evidence="2" id="KW-0536">Nodulation</keyword>
<accession>A0A7W6IET4</accession>
<sequence>MNLRSVDLNLLVVLDAVLDEAHVSRAAIRLGLSQPATSSALDRCRHLFGDPLLERAGGGMRLTAKAKALREPLKEVLASVVTILDPPQRALADIRQSVRVVMADHPAVIVTRSLFGPLRDTAPGIDLVIMPWHGAADVTERLSRGDVDLAISVLPPLGSQFHRIELLQETYVVAMRKGHPAAAGFNLDAWLSYPHILVSGRGDRHGPLDEALASLGRSRRVGLVMPSFLMVPSTLEASDLIALLPRHCIPPDHESSLAVFEPPIAVQGFPLHMAWHKRRDSDMAVQHVAQLIRDCLQEE</sequence>
<dbReference type="Pfam" id="PF03466">
    <property type="entry name" value="LysR_substrate"/>
    <property type="match status" value="1"/>
</dbReference>
<gene>
    <name evidence="7" type="ORF">GGR34_001826</name>
</gene>
<name>A0A7W6IET4_9HYPH</name>
<keyword evidence="5" id="KW-0804">Transcription</keyword>
<dbReference type="GO" id="GO:0003700">
    <property type="term" value="F:DNA-binding transcription factor activity"/>
    <property type="evidence" value="ECO:0007669"/>
    <property type="project" value="InterPro"/>
</dbReference>
<dbReference type="InterPro" id="IPR000847">
    <property type="entry name" value="LysR_HTH_N"/>
</dbReference>
<dbReference type="Gene3D" id="1.10.10.10">
    <property type="entry name" value="Winged helix-like DNA-binding domain superfamily/Winged helix DNA-binding domain"/>
    <property type="match status" value="1"/>
</dbReference>
<evidence type="ECO:0000256" key="2">
    <source>
        <dbReference type="ARBA" id="ARBA00022458"/>
    </source>
</evidence>
<keyword evidence="4 7" id="KW-0238">DNA-binding</keyword>
<dbReference type="AlphaFoldDB" id="A0A7W6IET4"/>
<evidence type="ECO:0000256" key="3">
    <source>
        <dbReference type="ARBA" id="ARBA00023015"/>
    </source>
</evidence>
<comment type="similarity">
    <text evidence="1">Belongs to the LysR transcriptional regulatory family.</text>
</comment>
<dbReference type="Pfam" id="PF00126">
    <property type="entry name" value="HTH_1"/>
    <property type="match status" value="1"/>
</dbReference>
<dbReference type="EMBL" id="JACIDC010000005">
    <property type="protein sequence ID" value="MBB4040175.1"/>
    <property type="molecule type" value="Genomic_DNA"/>
</dbReference>
<evidence type="ECO:0000313" key="8">
    <source>
        <dbReference type="Proteomes" id="UP000519439"/>
    </source>
</evidence>
<evidence type="ECO:0000313" key="7">
    <source>
        <dbReference type="EMBL" id="MBB4040175.1"/>
    </source>
</evidence>
<evidence type="ECO:0000256" key="1">
    <source>
        <dbReference type="ARBA" id="ARBA00009437"/>
    </source>
</evidence>
<proteinExistence type="inferred from homology"/>
<feature type="domain" description="HTH lysR-type" evidence="6">
    <location>
        <begin position="6"/>
        <end position="63"/>
    </location>
</feature>
<dbReference type="InterPro" id="IPR036390">
    <property type="entry name" value="WH_DNA-bd_sf"/>
</dbReference>
<dbReference type="PANTHER" id="PTHR30118:SF15">
    <property type="entry name" value="TRANSCRIPTIONAL REGULATORY PROTEIN"/>
    <property type="match status" value="1"/>
</dbReference>
<evidence type="ECO:0000256" key="5">
    <source>
        <dbReference type="ARBA" id="ARBA00023163"/>
    </source>
</evidence>
<dbReference type="InterPro" id="IPR005119">
    <property type="entry name" value="LysR_subst-bd"/>
</dbReference>
<keyword evidence="3" id="KW-0805">Transcription regulation</keyword>
<dbReference type="SUPFAM" id="SSF46785">
    <property type="entry name" value="Winged helix' DNA-binding domain"/>
    <property type="match status" value="1"/>
</dbReference>
<protein>
    <submittedName>
        <fullName evidence="7">DNA-binding transcriptional LysR family regulator</fullName>
    </submittedName>
</protein>
<dbReference type="GO" id="GO:0003677">
    <property type="term" value="F:DNA binding"/>
    <property type="evidence" value="ECO:0007669"/>
    <property type="project" value="UniProtKB-KW"/>
</dbReference>
<organism evidence="7 8">
    <name type="scientific">Microvirga flocculans</name>
    <dbReference type="NCBI Taxonomy" id="217168"/>
    <lineage>
        <taxon>Bacteria</taxon>
        <taxon>Pseudomonadati</taxon>
        <taxon>Pseudomonadota</taxon>
        <taxon>Alphaproteobacteria</taxon>
        <taxon>Hyphomicrobiales</taxon>
        <taxon>Methylobacteriaceae</taxon>
        <taxon>Microvirga</taxon>
    </lineage>
</organism>
<dbReference type="InterPro" id="IPR050389">
    <property type="entry name" value="LysR-type_TF"/>
</dbReference>
<dbReference type="SUPFAM" id="SSF53850">
    <property type="entry name" value="Periplasmic binding protein-like II"/>
    <property type="match status" value="1"/>
</dbReference>
<comment type="caution">
    <text evidence="7">The sequence shown here is derived from an EMBL/GenBank/DDBJ whole genome shotgun (WGS) entry which is preliminary data.</text>
</comment>
<dbReference type="Gene3D" id="3.40.190.10">
    <property type="entry name" value="Periplasmic binding protein-like II"/>
    <property type="match status" value="2"/>
</dbReference>
<dbReference type="InterPro" id="IPR036388">
    <property type="entry name" value="WH-like_DNA-bd_sf"/>
</dbReference>